<dbReference type="Pfam" id="PF14618">
    <property type="entry name" value="DUF4452"/>
    <property type="match status" value="1"/>
</dbReference>
<evidence type="ECO:0000256" key="1">
    <source>
        <dbReference type="SAM" id="MobiDB-lite"/>
    </source>
</evidence>
<name>A0A292Q3E2_9PEZI</name>
<feature type="compositionally biased region" description="Polar residues" evidence="1">
    <location>
        <begin position="101"/>
        <end position="110"/>
    </location>
</feature>
<dbReference type="EMBL" id="LN890960">
    <property type="protein sequence ID" value="CUS14309.1"/>
    <property type="molecule type" value="Genomic_DNA"/>
</dbReference>
<gene>
    <name evidence="2" type="ORF">GSTUAT00001599001</name>
</gene>
<dbReference type="PANTHER" id="PTHR39615:SF1">
    <property type="entry name" value="YALI0E17897P"/>
    <property type="match status" value="1"/>
</dbReference>
<organism evidence="2 3">
    <name type="scientific">Tuber aestivum</name>
    <name type="common">summer truffle</name>
    <dbReference type="NCBI Taxonomy" id="59557"/>
    <lineage>
        <taxon>Eukaryota</taxon>
        <taxon>Fungi</taxon>
        <taxon>Dikarya</taxon>
        <taxon>Ascomycota</taxon>
        <taxon>Pezizomycotina</taxon>
        <taxon>Pezizomycetes</taxon>
        <taxon>Pezizales</taxon>
        <taxon>Tuberaceae</taxon>
        <taxon>Tuber</taxon>
    </lineage>
</organism>
<evidence type="ECO:0000313" key="3">
    <source>
        <dbReference type="Proteomes" id="UP001412239"/>
    </source>
</evidence>
<dbReference type="InterPro" id="IPR027915">
    <property type="entry name" value="DUF4452"/>
</dbReference>
<feature type="region of interest" description="Disordered" evidence="1">
    <location>
        <begin position="78"/>
        <end position="110"/>
    </location>
</feature>
<dbReference type="PANTHER" id="PTHR39615">
    <property type="entry name" value="YALI0E17897P"/>
    <property type="match status" value="1"/>
</dbReference>
<evidence type="ECO:0000313" key="2">
    <source>
        <dbReference type="EMBL" id="CUS14309.1"/>
    </source>
</evidence>
<dbReference type="Proteomes" id="UP001412239">
    <property type="component" value="Unassembled WGS sequence"/>
</dbReference>
<sequence>MSFGYPYLPHPAQTSSGNRSRRNPHRPSSTPSFLMMRPKEELTDTPAVPTFIEKFEAGRSFEMEDDFAFIPELCTEEERQMMDYSSSDRSSTSSGSPQSSPLQHQVQPSTAYPHAATYANMFHNMHVKYQQPPAMPPKQRFAIPIVNPNTGLRVASPPLASPNRNPYPSSGLARRW</sequence>
<protein>
    <submittedName>
        <fullName evidence="2">Uncharacterized protein</fullName>
    </submittedName>
</protein>
<accession>A0A292Q3E2</accession>
<reference evidence="2" key="1">
    <citation type="submission" date="2015-10" db="EMBL/GenBank/DDBJ databases">
        <authorList>
            <person name="Regsiter A."/>
            <person name="william w."/>
        </authorList>
    </citation>
    <scope>NUCLEOTIDE SEQUENCE</scope>
    <source>
        <strain evidence="2">Montdore</strain>
    </source>
</reference>
<feature type="compositionally biased region" description="Low complexity" evidence="1">
    <location>
        <begin position="85"/>
        <end position="100"/>
    </location>
</feature>
<dbReference type="AlphaFoldDB" id="A0A292Q3E2"/>
<feature type="region of interest" description="Disordered" evidence="1">
    <location>
        <begin position="1"/>
        <end position="44"/>
    </location>
</feature>
<feature type="region of interest" description="Disordered" evidence="1">
    <location>
        <begin position="152"/>
        <end position="176"/>
    </location>
</feature>
<keyword evidence="3" id="KW-1185">Reference proteome</keyword>
<proteinExistence type="predicted"/>